<dbReference type="SMART" id="SM00342">
    <property type="entry name" value="HTH_ARAC"/>
    <property type="match status" value="1"/>
</dbReference>
<keyword evidence="3" id="KW-0804">Transcription</keyword>
<dbReference type="Gene3D" id="2.60.40.1500">
    <property type="entry name" value="Glycosyl hydrolase domain, family 39"/>
    <property type="match status" value="1"/>
</dbReference>
<dbReference type="Pfam" id="PF07883">
    <property type="entry name" value="Cupin_2"/>
    <property type="match status" value="1"/>
</dbReference>
<reference evidence="5 6" key="1">
    <citation type="submission" date="2022-06" db="EMBL/GenBank/DDBJ databases">
        <title>Isolation of gut microbiota from human fecal samples.</title>
        <authorList>
            <person name="Pamer E.G."/>
            <person name="Barat B."/>
            <person name="Waligurski E."/>
            <person name="Medina S."/>
            <person name="Paddock L."/>
            <person name="Mostad J."/>
        </authorList>
    </citation>
    <scope>NUCLEOTIDE SEQUENCE [LARGE SCALE GENOMIC DNA]</scope>
    <source>
        <strain evidence="5 6">SL.3.17</strain>
    </source>
</reference>
<dbReference type="Gene3D" id="2.60.120.10">
    <property type="entry name" value="Jelly Rolls"/>
    <property type="match status" value="1"/>
</dbReference>
<evidence type="ECO:0000313" key="5">
    <source>
        <dbReference type="EMBL" id="MCQ4635119.1"/>
    </source>
</evidence>
<dbReference type="InterPro" id="IPR009057">
    <property type="entry name" value="Homeodomain-like_sf"/>
</dbReference>
<evidence type="ECO:0000259" key="4">
    <source>
        <dbReference type="PROSITE" id="PS01124"/>
    </source>
</evidence>
<dbReference type="SUPFAM" id="SSF46689">
    <property type="entry name" value="Homeodomain-like"/>
    <property type="match status" value="1"/>
</dbReference>
<gene>
    <name evidence="5" type="ORF">NE619_00025</name>
</gene>
<sequence length="617" mass="70772">MMTLSQTENINISLAQPLMQEFPEGIRLSRFSFFSLREYPIHTHLHMEIIYVLEGSLSIKVGVSNYTISAGEFTIINPFELHGLYCTDEPNRVCLLEISPRFYDPCEEGTIFVSAYTLYHDAAKEDFPKIEEVLRKIFHLHLSAMVTEESPDGYLPVYSNAHNEEYEKILLRTLINYFELHFTAEYFLLSDHKENTLRDSSVQADRLKNILSYFYENFPQKIQLQDVADRTYVNRYHISHLVKSGIGFTFSELLQHIRIEKAEIYLLGTDLPISQIVFELGFSSYRYFNQHFKSLFHMTPNAYRQKYQKQTILHKEISLLAPIPRSVGESLLLRWGSLLSAASKDVKQQGNRTCFIDLKKSPIQSAEHGPSCETAGSNAAPYSRLNWPQSHILYDTPYMASLLLSQIAAAGPFLKKHPRFAAKDEGSSENAAPFNGKPGAVTQCGLRKASFHTLEFLKHFDTGECRTAPHYFLTWSGTSPSRILHLLFYYAALDIDEPLSQSFPTPEALTAYIEERIQPMEQLTFSLDLRNTAQEPQELQRPQGIAPCPAAMEQQLKLSLDPFVQWQRMGCPNSLDQETVRALNNSSQPDTYFFNPQDRLEITLKPFDVKYLRISFS</sequence>
<proteinExistence type="predicted"/>
<evidence type="ECO:0000313" key="6">
    <source>
        <dbReference type="Proteomes" id="UP001524502"/>
    </source>
</evidence>
<dbReference type="SUPFAM" id="SSF51215">
    <property type="entry name" value="Regulatory protein AraC"/>
    <property type="match status" value="1"/>
</dbReference>
<evidence type="ECO:0000256" key="1">
    <source>
        <dbReference type="ARBA" id="ARBA00023015"/>
    </source>
</evidence>
<keyword evidence="1" id="KW-0805">Transcription regulation</keyword>
<evidence type="ECO:0000256" key="3">
    <source>
        <dbReference type="ARBA" id="ARBA00023163"/>
    </source>
</evidence>
<protein>
    <submittedName>
        <fullName evidence="5">AraC family transcriptional regulator</fullName>
    </submittedName>
</protein>
<dbReference type="Gene3D" id="1.10.10.60">
    <property type="entry name" value="Homeodomain-like"/>
    <property type="match status" value="2"/>
</dbReference>
<dbReference type="InterPro" id="IPR018060">
    <property type="entry name" value="HTH_AraC"/>
</dbReference>
<feature type="domain" description="HTH araC/xylS-type" evidence="4">
    <location>
        <begin position="208"/>
        <end position="306"/>
    </location>
</feature>
<comment type="caution">
    <text evidence="5">The sequence shown here is derived from an EMBL/GenBank/DDBJ whole genome shotgun (WGS) entry which is preliminary data.</text>
</comment>
<dbReference type="Proteomes" id="UP001524502">
    <property type="component" value="Unassembled WGS sequence"/>
</dbReference>
<name>A0ABT1RIY6_9FIRM</name>
<dbReference type="PROSITE" id="PS01124">
    <property type="entry name" value="HTH_ARAC_FAMILY_2"/>
    <property type="match status" value="1"/>
</dbReference>
<keyword evidence="6" id="KW-1185">Reference proteome</keyword>
<dbReference type="InterPro" id="IPR014710">
    <property type="entry name" value="RmlC-like_jellyroll"/>
</dbReference>
<dbReference type="InterPro" id="IPR013096">
    <property type="entry name" value="Cupin_2"/>
</dbReference>
<accession>A0ABT1RIY6</accession>
<dbReference type="EMBL" id="JANFXK010000001">
    <property type="protein sequence ID" value="MCQ4635119.1"/>
    <property type="molecule type" value="Genomic_DNA"/>
</dbReference>
<dbReference type="Gene3D" id="3.20.20.80">
    <property type="entry name" value="Glycosidases"/>
    <property type="match status" value="1"/>
</dbReference>
<organism evidence="5 6">
    <name type="scientific">Anaerovorax odorimutans</name>
    <dbReference type="NCBI Taxonomy" id="109327"/>
    <lineage>
        <taxon>Bacteria</taxon>
        <taxon>Bacillati</taxon>
        <taxon>Bacillota</taxon>
        <taxon>Clostridia</taxon>
        <taxon>Peptostreptococcales</taxon>
        <taxon>Anaerovoracaceae</taxon>
        <taxon>Anaerovorax</taxon>
    </lineage>
</organism>
<evidence type="ECO:0000256" key="2">
    <source>
        <dbReference type="ARBA" id="ARBA00023125"/>
    </source>
</evidence>
<dbReference type="Pfam" id="PF12833">
    <property type="entry name" value="HTH_18"/>
    <property type="match status" value="1"/>
</dbReference>
<dbReference type="PANTHER" id="PTHR43280:SF34">
    <property type="entry name" value="ARAC-FAMILY TRANSCRIPTIONAL REGULATOR"/>
    <property type="match status" value="1"/>
</dbReference>
<keyword evidence="2" id="KW-0238">DNA-binding</keyword>
<dbReference type="PANTHER" id="PTHR43280">
    <property type="entry name" value="ARAC-FAMILY TRANSCRIPTIONAL REGULATOR"/>
    <property type="match status" value="1"/>
</dbReference>
<dbReference type="InterPro" id="IPR037923">
    <property type="entry name" value="HTH-like"/>
</dbReference>